<keyword evidence="2" id="KW-1185">Reference proteome</keyword>
<comment type="caution">
    <text evidence="1">The sequence shown here is derived from an EMBL/GenBank/DDBJ whole genome shotgun (WGS) entry which is preliminary data.</text>
</comment>
<dbReference type="EMBL" id="CM055092">
    <property type="protein sequence ID" value="KAJ7569745.1"/>
    <property type="molecule type" value="Genomic_DNA"/>
</dbReference>
<evidence type="ECO:0000313" key="2">
    <source>
        <dbReference type="Proteomes" id="UP001162992"/>
    </source>
</evidence>
<gene>
    <name evidence="1" type="ORF">O6H91_01G091800</name>
</gene>
<protein>
    <submittedName>
        <fullName evidence="1">Uncharacterized protein</fullName>
    </submittedName>
</protein>
<accession>A0ACC2ETD7</accession>
<sequence>MAYHEFHNGVPPKSIASSLLVFIMIDLIFLSRTVAPITRKSFDTTAVFFQAKDAPRRSLPFSRINDYLRTSNKPAVKTIQSSDGDVIDCVPIHQQLAFDHPKLKNHKLQKQPSSGTESVNHFTKMGRSNELRQLWHQNGSCPSATVPVRRTTAEGILRAGSLERYGRKFHQPPTAISLSELPQPFDEQGHEHAIAYVNDDQYYGAQASINVWRPTVEISSEFSLSQIWLLAGSFNGDLNSIEAGWQVSPELYGDSNPRLFTYWTSDAYQATGCYNLLCSGFIQLSSDIAIGASISPDSAYNGSQYDIQILIWKDPVTGNWWMKFGDDFLVGYWPTELFSHLTGAATMIQWGGEIVNTQPSGQHTTTQMGSGSFPQKGFSEASYFRNLGYVDASNQLVSHMDLHATAEHPNCYSIQLSNDNDWGDYFYYGGPGRNPNCP</sequence>
<proteinExistence type="predicted"/>
<name>A0ACC2ETD7_DIPCM</name>
<reference evidence="2" key="1">
    <citation type="journal article" date="2024" name="Proc. Natl. Acad. Sci. U.S.A.">
        <title>Extraordinary preservation of gene collinearity over three hundred million years revealed in homosporous lycophytes.</title>
        <authorList>
            <person name="Li C."/>
            <person name="Wickell D."/>
            <person name="Kuo L.Y."/>
            <person name="Chen X."/>
            <person name="Nie B."/>
            <person name="Liao X."/>
            <person name="Peng D."/>
            <person name="Ji J."/>
            <person name="Jenkins J."/>
            <person name="Williams M."/>
            <person name="Shu S."/>
            <person name="Plott C."/>
            <person name="Barry K."/>
            <person name="Rajasekar S."/>
            <person name="Grimwood J."/>
            <person name="Han X."/>
            <person name="Sun S."/>
            <person name="Hou Z."/>
            <person name="He W."/>
            <person name="Dai G."/>
            <person name="Sun C."/>
            <person name="Schmutz J."/>
            <person name="Leebens-Mack J.H."/>
            <person name="Li F.W."/>
            <person name="Wang L."/>
        </authorList>
    </citation>
    <scope>NUCLEOTIDE SEQUENCE [LARGE SCALE GENOMIC DNA]</scope>
    <source>
        <strain evidence="2">cv. PW_Plant_1</strain>
    </source>
</reference>
<evidence type="ECO:0000313" key="1">
    <source>
        <dbReference type="EMBL" id="KAJ7569745.1"/>
    </source>
</evidence>
<organism evidence="1 2">
    <name type="scientific">Diphasiastrum complanatum</name>
    <name type="common">Issler's clubmoss</name>
    <name type="synonym">Lycopodium complanatum</name>
    <dbReference type="NCBI Taxonomy" id="34168"/>
    <lineage>
        <taxon>Eukaryota</taxon>
        <taxon>Viridiplantae</taxon>
        <taxon>Streptophyta</taxon>
        <taxon>Embryophyta</taxon>
        <taxon>Tracheophyta</taxon>
        <taxon>Lycopodiopsida</taxon>
        <taxon>Lycopodiales</taxon>
        <taxon>Lycopodiaceae</taxon>
        <taxon>Lycopodioideae</taxon>
        <taxon>Diphasiastrum</taxon>
    </lineage>
</organism>
<dbReference type="Proteomes" id="UP001162992">
    <property type="component" value="Chromosome 1"/>
</dbReference>